<evidence type="ECO:0000313" key="2">
    <source>
        <dbReference type="EMBL" id="KNE98198.1"/>
    </source>
</evidence>
<proteinExistence type="predicted"/>
<evidence type="ECO:0000313" key="3">
    <source>
        <dbReference type="Proteomes" id="UP000054564"/>
    </source>
</evidence>
<organism evidence="2 3">
    <name type="scientific">Puccinia striiformis f. sp. tritici PST-78</name>
    <dbReference type="NCBI Taxonomy" id="1165861"/>
    <lineage>
        <taxon>Eukaryota</taxon>
        <taxon>Fungi</taxon>
        <taxon>Dikarya</taxon>
        <taxon>Basidiomycota</taxon>
        <taxon>Pucciniomycotina</taxon>
        <taxon>Pucciniomycetes</taxon>
        <taxon>Pucciniales</taxon>
        <taxon>Pucciniaceae</taxon>
        <taxon>Puccinia</taxon>
    </lineage>
</organism>
<comment type="caution">
    <text evidence="2">The sequence shown here is derived from an EMBL/GenBank/DDBJ whole genome shotgun (WGS) entry which is preliminary data.</text>
</comment>
<keyword evidence="1" id="KW-0732">Signal</keyword>
<sequence>MQTIIVKVFLGFLLLESGSIITSASPITVAPDRQINLGTYHESIEPNGHMGSVNQQLFRVAFLEILPAT</sequence>
<protein>
    <submittedName>
        <fullName evidence="2">Uncharacterized protein</fullName>
    </submittedName>
</protein>
<gene>
    <name evidence="2" type="ORF">PSTG_08466</name>
</gene>
<dbReference type="EMBL" id="AJIL01000059">
    <property type="protein sequence ID" value="KNE98198.1"/>
    <property type="molecule type" value="Genomic_DNA"/>
</dbReference>
<accession>A0A0L0VG16</accession>
<dbReference type="Proteomes" id="UP000054564">
    <property type="component" value="Unassembled WGS sequence"/>
</dbReference>
<name>A0A0L0VG16_9BASI</name>
<keyword evidence="3" id="KW-1185">Reference proteome</keyword>
<reference evidence="3" key="1">
    <citation type="submission" date="2014-03" db="EMBL/GenBank/DDBJ databases">
        <title>The Genome Sequence of Puccinia striiformis f. sp. tritici PST-78.</title>
        <authorList>
            <consortium name="The Broad Institute Genome Sequencing Platform"/>
            <person name="Cuomo C."/>
            <person name="Hulbert S."/>
            <person name="Chen X."/>
            <person name="Walker B."/>
            <person name="Young S.K."/>
            <person name="Zeng Q."/>
            <person name="Gargeya S."/>
            <person name="Fitzgerald M."/>
            <person name="Haas B."/>
            <person name="Abouelleil A."/>
            <person name="Alvarado L."/>
            <person name="Arachchi H.M."/>
            <person name="Berlin A.M."/>
            <person name="Chapman S.B."/>
            <person name="Goldberg J."/>
            <person name="Griggs A."/>
            <person name="Gujja S."/>
            <person name="Hansen M."/>
            <person name="Howarth C."/>
            <person name="Imamovic A."/>
            <person name="Larimer J."/>
            <person name="McCowan C."/>
            <person name="Montmayeur A."/>
            <person name="Murphy C."/>
            <person name="Neiman D."/>
            <person name="Pearson M."/>
            <person name="Priest M."/>
            <person name="Roberts A."/>
            <person name="Saif S."/>
            <person name="Shea T."/>
            <person name="Sisk P."/>
            <person name="Sykes S."/>
            <person name="Wortman J."/>
            <person name="Nusbaum C."/>
            <person name="Birren B."/>
        </authorList>
    </citation>
    <scope>NUCLEOTIDE SEQUENCE [LARGE SCALE GENOMIC DNA]</scope>
    <source>
        <strain evidence="3">race PST-78</strain>
    </source>
</reference>
<evidence type="ECO:0000256" key="1">
    <source>
        <dbReference type="SAM" id="SignalP"/>
    </source>
</evidence>
<feature type="chain" id="PRO_5005549944" evidence="1">
    <location>
        <begin position="25"/>
        <end position="69"/>
    </location>
</feature>
<feature type="signal peptide" evidence="1">
    <location>
        <begin position="1"/>
        <end position="24"/>
    </location>
</feature>
<dbReference type="AlphaFoldDB" id="A0A0L0VG16"/>